<dbReference type="CDD" id="cd00609">
    <property type="entry name" value="AAT_like"/>
    <property type="match status" value="1"/>
</dbReference>
<dbReference type="InterPro" id="IPR000524">
    <property type="entry name" value="Tscrpt_reg_HTH_GntR"/>
</dbReference>
<keyword evidence="1" id="KW-0805">Transcription regulation</keyword>
<gene>
    <name evidence="6" type="ORF">KWG56_14970</name>
</gene>
<keyword evidence="7" id="KW-1185">Reference proteome</keyword>
<reference evidence="6 7" key="1">
    <citation type="submission" date="2021-07" db="EMBL/GenBank/DDBJ databases">
        <title>Isolation and characterization of bacteria from a gold mining with a capacity of golden bioaccumulation.</title>
        <authorList>
            <person name="Yang X.J."/>
        </authorList>
    </citation>
    <scope>NUCLEOTIDE SEQUENCE [LARGE SCALE GENOMIC DNA]</scope>
    <source>
        <strain evidence="6 7">Au29</strain>
    </source>
</reference>
<feature type="compositionally biased region" description="Polar residues" evidence="4">
    <location>
        <begin position="91"/>
        <end position="103"/>
    </location>
</feature>
<evidence type="ECO:0000259" key="5">
    <source>
        <dbReference type="PROSITE" id="PS50949"/>
    </source>
</evidence>
<evidence type="ECO:0000313" key="7">
    <source>
        <dbReference type="Proteomes" id="UP000824334"/>
    </source>
</evidence>
<dbReference type="PROSITE" id="PS50949">
    <property type="entry name" value="HTH_GNTR"/>
    <property type="match status" value="1"/>
</dbReference>
<dbReference type="InterPro" id="IPR004839">
    <property type="entry name" value="Aminotransferase_I/II_large"/>
</dbReference>
<evidence type="ECO:0000313" key="6">
    <source>
        <dbReference type="EMBL" id="QYC09859.1"/>
    </source>
</evidence>
<dbReference type="CDD" id="cd07377">
    <property type="entry name" value="WHTH_GntR"/>
    <property type="match status" value="1"/>
</dbReference>
<dbReference type="GO" id="GO:0008483">
    <property type="term" value="F:transaminase activity"/>
    <property type="evidence" value="ECO:0007669"/>
    <property type="project" value="UniProtKB-KW"/>
</dbReference>
<evidence type="ECO:0000256" key="1">
    <source>
        <dbReference type="ARBA" id="ARBA00023015"/>
    </source>
</evidence>
<dbReference type="InterPro" id="IPR051446">
    <property type="entry name" value="HTH_trans_reg/aminotransferase"/>
</dbReference>
<dbReference type="PANTHER" id="PTHR46577:SF1">
    <property type="entry name" value="HTH-TYPE TRANSCRIPTIONAL REGULATORY PROTEIN GABR"/>
    <property type="match status" value="1"/>
</dbReference>
<feature type="compositionally biased region" description="Pro residues" evidence="4">
    <location>
        <begin position="481"/>
        <end position="492"/>
    </location>
</feature>
<proteinExistence type="predicted"/>
<name>A0ABX8TFZ4_9CAUL</name>
<feature type="region of interest" description="Disordered" evidence="4">
    <location>
        <begin position="81"/>
        <end position="112"/>
    </location>
</feature>
<dbReference type="RefSeq" id="WP_219352749.1">
    <property type="nucleotide sequence ID" value="NZ_CP080034.1"/>
</dbReference>
<dbReference type="SMART" id="SM00345">
    <property type="entry name" value="HTH_GNTR"/>
    <property type="match status" value="1"/>
</dbReference>
<organism evidence="6 7">
    <name type="scientific">Brevundimonas nasdae</name>
    <dbReference type="NCBI Taxonomy" id="172043"/>
    <lineage>
        <taxon>Bacteria</taxon>
        <taxon>Pseudomonadati</taxon>
        <taxon>Pseudomonadota</taxon>
        <taxon>Alphaproteobacteria</taxon>
        <taxon>Caulobacterales</taxon>
        <taxon>Caulobacteraceae</taxon>
        <taxon>Brevundimonas</taxon>
    </lineage>
</organism>
<evidence type="ECO:0000256" key="2">
    <source>
        <dbReference type="ARBA" id="ARBA00023125"/>
    </source>
</evidence>
<dbReference type="Pfam" id="PF00392">
    <property type="entry name" value="GntR"/>
    <property type="match status" value="1"/>
</dbReference>
<keyword evidence="2" id="KW-0238">DNA-binding</keyword>
<dbReference type="Pfam" id="PF00155">
    <property type="entry name" value="Aminotran_1_2"/>
    <property type="match status" value="1"/>
</dbReference>
<protein>
    <submittedName>
        <fullName evidence="6">PLP-dependent aminotransferase family protein</fullName>
    </submittedName>
</protein>
<dbReference type="GeneID" id="94376589"/>
<keyword evidence="6" id="KW-0808">Transferase</keyword>
<dbReference type="PANTHER" id="PTHR46577">
    <property type="entry name" value="HTH-TYPE TRANSCRIPTIONAL REGULATORY PROTEIN GABR"/>
    <property type="match status" value="1"/>
</dbReference>
<sequence>MTPRTIRSATLIRHLGDWRRPGAGAAYRQLAGAVRLLILDGRLPLDARLPGERELAQTLGLSRTTVSAAYGGLRDDGFLTGGQGAAARTSLPPSRNASRNPGLTRQPAATEAETSDVIDLTAAVLPADPNIHAAYVRALERLPANLPGHGYETAGLEELREAVAAGYRRRGLPTSAGQILITHGAHNGLVHLLRLTVRPGDAVVFDHPTYPQAIDAILAAGARPIPVALPDEDGEEGWDVEGLACACRRHTAPMAYLVLDHNNPTGRMMRTADRLRLLSALKGSETLLVLDETLVELTLSGPPALTASAVDAPRMVRLGSMSKSVWGGLRIGWIRADRAVIQRLAQSRASFDLGVPILEQLAAVELLNDGGAALAARRPLLRARRDHLRARLAERLPDWVCPRPAGGLSLWARLPGPISTALTQQAAEEGVRLAAGPRFGIDGAFERRLRMPYTLPEPELDQVVERLVRAAEKVGRSPKSSSPPPSRPVAVY</sequence>
<feature type="region of interest" description="Disordered" evidence="4">
    <location>
        <begin position="471"/>
        <end position="492"/>
    </location>
</feature>
<keyword evidence="3" id="KW-0804">Transcription</keyword>
<dbReference type="Proteomes" id="UP000824334">
    <property type="component" value="Chromosome"/>
</dbReference>
<evidence type="ECO:0000256" key="4">
    <source>
        <dbReference type="SAM" id="MobiDB-lite"/>
    </source>
</evidence>
<keyword evidence="6" id="KW-0032">Aminotransferase</keyword>
<evidence type="ECO:0000256" key="3">
    <source>
        <dbReference type="ARBA" id="ARBA00023163"/>
    </source>
</evidence>
<feature type="domain" description="HTH gntR-type" evidence="5">
    <location>
        <begin position="24"/>
        <end position="92"/>
    </location>
</feature>
<dbReference type="EMBL" id="CP080034">
    <property type="protein sequence ID" value="QYC09859.1"/>
    <property type="molecule type" value="Genomic_DNA"/>
</dbReference>
<accession>A0ABX8TFZ4</accession>